<dbReference type="EMBL" id="JBAMMX010000022">
    <property type="protein sequence ID" value="KAK6918908.1"/>
    <property type="molecule type" value="Genomic_DNA"/>
</dbReference>
<evidence type="ECO:0000256" key="1">
    <source>
        <dbReference type="SAM" id="SignalP"/>
    </source>
</evidence>
<dbReference type="Pfam" id="PF03140">
    <property type="entry name" value="DUF247"/>
    <property type="match status" value="1"/>
</dbReference>
<keyword evidence="3" id="KW-1185">Reference proteome</keyword>
<organism evidence="2 3">
    <name type="scientific">Dillenia turbinata</name>
    <dbReference type="NCBI Taxonomy" id="194707"/>
    <lineage>
        <taxon>Eukaryota</taxon>
        <taxon>Viridiplantae</taxon>
        <taxon>Streptophyta</taxon>
        <taxon>Embryophyta</taxon>
        <taxon>Tracheophyta</taxon>
        <taxon>Spermatophyta</taxon>
        <taxon>Magnoliopsida</taxon>
        <taxon>eudicotyledons</taxon>
        <taxon>Gunneridae</taxon>
        <taxon>Pentapetalae</taxon>
        <taxon>Dilleniales</taxon>
        <taxon>Dilleniaceae</taxon>
        <taxon>Dillenia</taxon>
    </lineage>
</organism>
<name>A0AAN8UL67_9MAGN</name>
<proteinExistence type="predicted"/>
<dbReference type="PANTHER" id="PTHR31170">
    <property type="entry name" value="BNAC04G53230D PROTEIN"/>
    <property type="match status" value="1"/>
</dbReference>
<protein>
    <submittedName>
        <fullName evidence="2">Uncharacterized protein</fullName>
    </submittedName>
</protein>
<accession>A0AAN8UL67</accession>
<dbReference type="Proteomes" id="UP001370490">
    <property type="component" value="Unassembled WGS sequence"/>
</dbReference>
<sequence length="130" mass="14328">MCHSLVHVTLSFFCNVMPVEGELHSPKSETSPMHLLDLVMYALFPNPTRILGIEPMMPQALGKSTSLADIKFHNGVLKIPTLVVKYSTVSPFRNLLALGQCSDECSGLFTSYAISMDCNGERAVELLLRN</sequence>
<gene>
    <name evidence="2" type="ORF">RJ641_017330</name>
</gene>
<keyword evidence="1" id="KW-0732">Signal</keyword>
<comment type="caution">
    <text evidence="2">The sequence shown here is derived from an EMBL/GenBank/DDBJ whole genome shotgun (WGS) entry which is preliminary data.</text>
</comment>
<dbReference type="InterPro" id="IPR004158">
    <property type="entry name" value="DUF247_pln"/>
</dbReference>
<evidence type="ECO:0000313" key="3">
    <source>
        <dbReference type="Proteomes" id="UP001370490"/>
    </source>
</evidence>
<feature type="signal peptide" evidence="1">
    <location>
        <begin position="1"/>
        <end position="21"/>
    </location>
</feature>
<dbReference type="PANTHER" id="PTHR31170:SF25">
    <property type="entry name" value="BNAA09G04570D PROTEIN"/>
    <property type="match status" value="1"/>
</dbReference>
<evidence type="ECO:0000313" key="2">
    <source>
        <dbReference type="EMBL" id="KAK6918908.1"/>
    </source>
</evidence>
<dbReference type="AlphaFoldDB" id="A0AAN8UL67"/>
<reference evidence="2 3" key="1">
    <citation type="submission" date="2023-12" db="EMBL/GenBank/DDBJ databases">
        <title>A high-quality genome assembly for Dillenia turbinata (Dilleniales).</title>
        <authorList>
            <person name="Chanderbali A."/>
        </authorList>
    </citation>
    <scope>NUCLEOTIDE SEQUENCE [LARGE SCALE GENOMIC DNA]</scope>
    <source>
        <strain evidence="2">LSX21</strain>
        <tissue evidence="2">Leaf</tissue>
    </source>
</reference>
<feature type="chain" id="PRO_5042997084" evidence="1">
    <location>
        <begin position="22"/>
        <end position="130"/>
    </location>
</feature>